<dbReference type="EMBL" id="LJIG01001611">
    <property type="protein sequence ID" value="KRT85329.1"/>
    <property type="molecule type" value="Genomic_DNA"/>
</dbReference>
<dbReference type="OrthoDB" id="5587616at2759"/>
<dbReference type="PROSITE" id="PS50005">
    <property type="entry name" value="TPR"/>
    <property type="match status" value="1"/>
</dbReference>
<dbReference type="AlphaFoldDB" id="A0A0T6BDF0"/>
<evidence type="ECO:0000256" key="6">
    <source>
        <dbReference type="PROSITE-ProRule" id="PRU00339"/>
    </source>
</evidence>
<dbReference type="GO" id="GO:0042393">
    <property type="term" value="F:histone binding"/>
    <property type="evidence" value="ECO:0007669"/>
    <property type="project" value="TreeGrafter"/>
</dbReference>
<dbReference type="Pfam" id="PF10516">
    <property type="entry name" value="SHNi-TPR"/>
    <property type="match status" value="1"/>
</dbReference>
<evidence type="ECO:0000256" key="1">
    <source>
        <dbReference type="ARBA" id="ARBA00004123"/>
    </source>
</evidence>
<evidence type="ECO:0000313" key="10">
    <source>
        <dbReference type="EMBL" id="KRT85329.1"/>
    </source>
</evidence>
<dbReference type="Gene3D" id="1.25.40.10">
    <property type="entry name" value="Tetratricopeptide repeat domain"/>
    <property type="match status" value="1"/>
</dbReference>
<feature type="region of interest" description="Disordered" evidence="8">
    <location>
        <begin position="393"/>
        <end position="422"/>
    </location>
</feature>
<dbReference type="InterPro" id="IPR019544">
    <property type="entry name" value="Tetratricopeptide_SHNi-TPR_dom"/>
</dbReference>
<name>A0A0T6BDF0_9SCAR</name>
<comment type="subcellular location">
    <subcellularLocation>
        <location evidence="1">Nucleus</location>
    </subcellularLocation>
</comment>
<keyword evidence="3" id="KW-0677">Repeat</keyword>
<dbReference type="InterPro" id="IPR011990">
    <property type="entry name" value="TPR-like_helical_dom_sf"/>
</dbReference>
<comment type="similarity">
    <text evidence="2">Belongs to the NASP family.</text>
</comment>
<keyword evidence="4 6" id="KW-0802">TPR repeat</keyword>
<dbReference type="InterPro" id="IPR019734">
    <property type="entry name" value="TPR_rpt"/>
</dbReference>
<comment type="caution">
    <text evidence="10">The sequence shown here is derived from an EMBL/GenBank/DDBJ whole genome shotgun (WGS) entry which is preliminary data.</text>
</comment>
<dbReference type="InterPro" id="IPR051730">
    <property type="entry name" value="NASP-like"/>
</dbReference>
<feature type="domain" description="Tetratricopeptide SHNi-TPR" evidence="9">
    <location>
        <begin position="256"/>
        <end position="291"/>
    </location>
</feature>
<dbReference type="SMART" id="SM00028">
    <property type="entry name" value="TPR"/>
    <property type="match status" value="3"/>
</dbReference>
<gene>
    <name evidence="10" type="ORF">AMK59_2762</name>
</gene>
<dbReference type="GO" id="GO:0034080">
    <property type="term" value="P:CENP-A containing chromatin assembly"/>
    <property type="evidence" value="ECO:0007669"/>
    <property type="project" value="TreeGrafter"/>
</dbReference>
<keyword evidence="7" id="KW-0175">Coiled coil</keyword>
<organism evidence="10 11">
    <name type="scientific">Oryctes borbonicus</name>
    <dbReference type="NCBI Taxonomy" id="1629725"/>
    <lineage>
        <taxon>Eukaryota</taxon>
        <taxon>Metazoa</taxon>
        <taxon>Ecdysozoa</taxon>
        <taxon>Arthropoda</taxon>
        <taxon>Hexapoda</taxon>
        <taxon>Insecta</taxon>
        <taxon>Pterygota</taxon>
        <taxon>Neoptera</taxon>
        <taxon>Endopterygota</taxon>
        <taxon>Coleoptera</taxon>
        <taxon>Polyphaga</taxon>
        <taxon>Scarabaeiformia</taxon>
        <taxon>Scarabaeidae</taxon>
        <taxon>Dynastinae</taxon>
        <taxon>Oryctes</taxon>
    </lineage>
</organism>
<feature type="compositionally biased region" description="Basic and acidic residues" evidence="8">
    <location>
        <begin position="150"/>
        <end position="188"/>
    </location>
</feature>
<protein>
    <submittedName>
        <fullName evidence="10">Tetratricopeptide repeat-containing protein</fullName>
    </submittedName>
</protein>
<evidence type="ECO:0000256" key="3">
    <source>
        <dbReference type="ARBA" id="ARBA00022737"/>
    </source>
</evidence>
<reference evidence="10 11" key="1">
    <citation type="submission" date="2015-09" db="EMBL/GenBank/DDBJ databases">
        <title>Draft genome of the scarab beetle Oryctes borbonicus.</title>
        <authorList>
            <person name="Meyer J.M."/>
            <person name="Markov G.V."/>
            <person name="Baskaran P."/>
            <person name="Herrmann M."/>
            <person name="Sommer R.J."/>
            <person name="Roedelsperger C."/>
        </authorList>
    </citation>
    <scope>NUCLEOTIDE SEQUENCE [LARGE SCALE GENOMIC DNA]</scope>
    <source>
        <strain evidence="10">OB123</strain>
        <tissue evidence="10">Whole animal</tissue>
    </source>
</reference>
<accession>A0A0T6BDF0</accession>
<dbReference type="GO" id="GO:0005654">
    <property type="term" value="C:nucleoplasm"/>
    <property type="evidence" value="ECO:0007669"/>
    <property type="project" value="TreeGrafter"/>
</dbReference>
<keyword evidence="5" id="KW-0539">Nucleus</keyword>
<evidence type="ECO:0000259" key="9">
    <source>
        <dbReference type="Pfam" id="PF10516"/>
    </source>
</evidence>
<dbReference type="Proteomes" id="UP000051574">
    <property type="component" value="Unassembled WGS sequence"/>
</dbReference>
<dbReference type="GO" id="GO:0006335">
    <property type="term" value="P:DNA replication-dependent chromatin assembly"/>
    <property type="evidence" value="ECO:0007669"/>
    <property type="project" value="TreeGrafter"/>
</dbReference>
<evidence type="ECO:0000256" key="2">
    <source>
        <dbReference type="ARBA" id="ARBA00008402"/>
    </source>
</evidence>
<feature type="non-terminal residue" evidence="10">
    <location>
        <position position="1"/>
    </location>
</feature>
<evidence type="ECO:0000256" key="5">
    <source>
        <dbReference type="ARBA" id="ARBA00023242"/>
    </source>
</evidence>
<feature type="coiled-coil region" evidence="7">
    <location>
        <begin position="311"/>
        <end position="345"/>
    </location>
</feature>
<evidence type="ECO:0000256" key="7">
    <source>
        <dbReference type="SAM" id="Coils"/>
    </source>
</evidence>
<evidence type="ECO:0000256" key="4">
    <source>
        <dbReference type="ARBA" id="ARBA00022803"/>
    </source>
</evidence>
<sequence length="422" mass="47005">SMFKMADVSEKMEGKTAKQLLGAGARAYATSNYNAAVQYLSRASEITVAEEGSHTHDSLGEIYFLYGKSLLELSREEGDPLGDVVPKDVAIVQEAEEEAADGESKAEDKDSEDEESEEGEDGDKGEEQDDVEEEDDEEDEDEKEGEDQENEKNAEKDNKEAEKNKKDECDAVVSDSDKINGKVLENCEKSVSSENVENAEKSKDGTTEDVSAGTSGEKPTENEEETASDLQVAWEVLELAKIIFTKRGEEAKPDLAETLITLGEISLESENFESAVNDIREGLEIQKTLYDDTDRTLAETHYKLGMALSMNNKIDEAIENFNRTIQLLKNRIEKLKDGQKSIEKKEVDEMRQLIPEIEEKIVDLRNYTEEVAKKTTEETRPILCGSPEKKATDISHLVKRKRKSLDNDDAASNTAKKPALNL</sequence>
<evidence type="ECO:0000256" key="8">
    <source>
        <dbReference type="SAM" id="MobiDB-lite"/>
    </source>
</evidence>
<feature type="repeat" description="TPR" evidence="6">
    <location>
        <begin position="298"/>
        <end position="331"/>
    </location>
</feature>
<feature type="compositionally biased region" description="Acidic residues" evidence="8">
    <location>
        <begin position="109"/>
        <end position="149"/>
    </location>
</feature>
<keyword evidence="11" id="KW-1185">Reference proteome</keyword>
<proteinExistence type="inferred from homology"/>
<dbReference type="SUPFAM" id="SSF48452">
    <property type="entry name" value="TPR-like"/>
    <property type="match status" value="1"/>
</dbReference>
<feature type="region of interest" description="Disordered" evidence="8">
    <location>
        <begin position="77"/>
        <end position="228"/>
    </location>
</feature>
<dbReference type="PANTHER" id="PTHR15081:SF1">
    <property type="entry name" value="NUCLEAR AUTOANTIGENIC SPERM PROTEIN"/>
    <property type="match status" value="1"/>
</dbReference>
<evidence type="ECO:0000313" key="11">
    <source>
        <dbReference type="Proteomes" id="UP000051574"/>
    </source>
</evidence>
<dbReference type="PANTHER" id="PTHR15081">
    <property type="entry name" value="NUCLEAR AUTOANTIGENIC SPERM PROTEIN NASP -RELATED"/>
    <property type="match status" value="1"/>
</dbReference>